<proteinExistence type="predicted"/>
<evidence type="ECO:0000313" key="4">
    <source>
        <dbReference type="Proteomes" id="UP000630887"/>
    </source>
</evidence>
<dbReference type="RefSeq" id="WP_203696664.1">
    <property type="nucleotide sequence ID" value="NZ_BAAALC010000009.1"/>
</dbReference>
<evidence type="ECO:0000256" key="1">
    <source>
        <dbReference type="SAM" id="MobiDB-lite"/>
    </source>
</evidence>
<reference evidence="3 4" key="1">
    <citation type="submission" date="2021-01" db="EMBL/GenBank/DDBJ databases">
        <title>Whole genome shotgun sequence of Catellatospora coxensis NBRC 107359.</title>
        <authorList>
            <person name="Komaki H."/>
            <person name="Tamura T."/>
        </authorList>
    </citation>
    <scope>NUCLEOTIDE SEQUENCE [LARGE SCALE GENOMIC DNA]</scope>
    <source>
        <strain evidence="3 4">NBRC 107359</strain>
    </source>
</reference>
<comment type="caution">
    <text evidence="3">The sequence shown here is derived from an EMBL/GenBank/DDBJ whole genome shotgun (WGS) entry which is preliminary data.</text>
</comment>
<evidence type="ECO:0000313" key="3">
    <source>
        <dbReference type="EMBL" id="GIG09540.1"/>
    </source>
</evidence>
<feature type="region of interest" description="Disordered" evidence="1">
    <location>
        <begin position="1"/>
        <end position="21"/>
    </location>
</feature>
<dbReference type="EMBL" id="BONI01000067">
    <property type="protein sequence ID" value="GIG09540.1"/>
    <property type="molecule type" value="Genomic_DNA"/>
</dbReference>
<gene>
    <name evidence="3" type="ORF">Cco03nite_62400</name>
</gene>
<protein>
    <recommendedName>
        <fullName evidence="2">DUF397 domain-containing protein</fullName>
    </recommendedName>
</protein>
<organism evidence="3 4">
    <name type="scientific">Catellatospora coxensis</name>
    <dbReference type="NCBI Taxonomy" id="310354"/>
    <lineage>
        <taxon>Bacteria</taxon>
        <taxon>Bacillati</taxon>
        <taxon>Actinomycetota</taxon>
        <taxon>Actinomycetes</taxon>
        <taxon>Micromonosporales</taxon>
        <taxon>Micromonosporaceae</taxon>
        <taxon>Catellatospora</taxon>
    </lineage>
</organism>
<accession>A0A8J3LB81</accession>
<sequence>MRDVDLSGAGWRKSTRSGAAQGDCVEVAQVQSAVAVRDSKHPVGPVLLFSLSDWQSFLAGTKAGEFDR</sequence>
<feature type="domain" description="DUF397" evidence="2">
    <location>
        <begin position="9"/>
        <end position="62"/>
    </location>
</feature>
<dbReference type="AlphaFoldDB" id="A0A8J3LB81"/>
<dbReference type="Proteomes" id="UP000630887">
    <property type="component" value="Unassembled WGS sequence"/>
</dbReference>
<evidence type="ECO:0000259" key="2">
    <source>
        <dbReference type="Pfam" id="PF04149"/>
    </source>
</evidence>
<name>A0A8J3LB81_9ACTN</name>
<dbReference type="Pfam" id="PF04149">
    <property type="entry name" value="DUF397"/>
    <property type="match status" value="1"/>
</dbReference>
<dbReference type="InterPro" id="IPR007278">
    <property type="entry name" value="DUF397"/>
</dbReference>
<keyword evidence="4" id="KW-1185">Reference proteome</keyword>